<dbReference type="OrthoDB" id="9768696at2"/>
<dbReference type="SMART" id="SM00797">
    <property type="entry name" value="AHS2"/>
    <property type="match status" value="1"/>
</dbReference>
<dbReference type="Proteomes" id="UP000216020">
    <property type="component" value="Unassembled WGS sequence"/>
</dbReference>
<dbReference type="InterPro" id="IPR029000">
    <property type="entry name" value="Cyclophilin-like_dom_sf"/>
</dbReference>
<dbReference type="Pfam" id="PF02626">
    <property type="entry name" value="CT_A_B"/>
    <property type="match status" value="1"/>
</dbReference>
<dbReference type="PANTHER" id="PTHR43309:SF3">
    <property type="entry name" value="5-OXOPROLINASE SUBUNIT C"/>
    <property type="match status" value="1"/>
</dbReference>
<dbReference type="GO" id="GO:0016787">
    <property type="term" value="F:hydrolase activity"/>
    <property type="evidence" value="ECO:0007669"/>
    <property type="project" value="UniProtKB-KW"/>
</dbReference>
<evidence type="ECO:0000256" key="1">
    <source>
        <dbReference type="ARBA" id="ARBA00022741"/>
    </source>
</evidence>
<dbReference type="SUPFAM" id="SSF50891">
    <property type="entry name" value="Cyclophilin-like"/>
    <property type="match status" value="1"/>
</dbReference>
<keyword evidence="6" id="KW-1185">Reference proteome</keyword>
<gene>
    <name evidence="5" type="ORF">CAL29_05805</name>
</gene>
<keyword evidence="3" id="KW-0067">ATP-binding</keyword>
<keyword evidence="2" id="KW-0378">Hydrolase</keyword>
<proteinExistence type="predicted"/>
<accession>A0A261SLG3</accession>
<evidence type="ECO:0000256" key="3">
    <source>
        <dbReference type="ARBA" id="ARBA00022840"/>
    </source>
</evidence>
<evidence type="ECO:0000313" key="6">
    <source>
        <dbReference type="Proteomes" id="UP000216020"/>
    </source>
</evidence>
<dbReference type="InterPro" id="IPR052708">
    <property type="entry name" value="PxpC"/>
</dbReference>
<dbReference type="PANTHER" id="PTHR43309">
    <property type="entry name" value="5-OXOPROLINASE SUBUNIT C"/>
    <property type="match status" value="1"/>
</dbReference>
<dbReference type="Gene3D" id="2.40.100.10">
    <property type="entry name" value="Cyclophilin-like"/>
    <property type="match status" value="1"/>
</dbReference>
<evidence type="ECO:0000256" key="2">
    <source>
        <dbReference type="ARBA" id="ARBA00022801"/>
    </source>
</evidence>
<evidence type="ECO:0000259" key="4">
    <source>
        <dbReference type="SMART" id="SM00797"/>
    </source>
</evidence>
<protein>
    <recommendedName>
        <fullName evidence="4">Carboxyltransferase domain-containing protein</fullName>
    </recommendedName>
</protein>
<keyword evidence="1" id="KW-0547">Nucleotide-binding</keyword>
<dbReference type="NCBIfam" id="TIGR00724">
    <property type="entry name" value="urea_amlyse_rel"/>
    <property type="match status" value="1"/>
</dbReference>
<dbReference type="EMBL" id="NEVM01000001">
    <property type="protein sequence ID" value="OZI37881.1"/>
    <property type="molecule type" value="Genomic_DNA"/>
</dbReference>
<dbReference type="GO" id="GO:0005524">
    <property type="term" value="F:ATP binding"/>
    <property type="evidence" value="ECO:0007669"/>
    <property type="project" value="UniProtKB-KW"/>
</dbReference>
<name>A0A261SLG3_9BORD</name>
<comment type="caution">
    <text evidence="5">The sequence shown here is derived from an EMBL/GenBank/DDBJ whole genome shotgun (WGS) entry which is preliminary data.</text>
</comment>
<dbReference type="AlphaFoldDB" id="A0A261SLG3"/>
<organism evidence="5 6">
    <name type="scientific">Bordetella genomosp. 10</name>
    <dbReference type="NCBI Taxonomy" id="1416804"/>
    <lineage>
        <taxon>Bacteria</taxon>
        <taxon>Pseudomonadati</taxon>
        <taxon>Pseudomonadota</taxon>
        <taxon>Betaproteobacteria</taxon>
        <taxon>Burkholderiales</taxon>
        <taxon>Alcaligenaceae</taxon>
        <taxon>Bordetella</taxon>
    </lineage>
</organism>
<evidence type="ECO:0000313" key="5">
    <source>
        <dbReference type="EMBL" id="OZI37881.1"/>
    </source>
</evidence>
<dbReference type="RefSeq" id="WP_094851981.1">
    <property type="nucleotide sequence ID" value="NZ_NEVM01000001.1"/>
</dbReference>
<dbReference type="InterPro" id="IPR003778">
    <property type="entry name" value="CT_A_B"/>
</dbReference>
<feature type="domain" description="Carboxyltransferase" evidence="4">
    <location>
        <begin position="23"/>
        <end position="315"/>
    </location>
</feature>
<sequence>MIEVLTVGAQTTIQDQGRLGYLRYGVGCAGAMDTVALRCANIWLGNDENAAAIEIPSFPFKVRAFADTHLAVSGADVDVWVDDIPRSPWGRLMLKAGQTLHIGAPRRYSRCYLAVAGGWDVPLVLGSRSTQNRGGFGGLEGRGLTVGDRLQAATRPDRSAPLPRDETWLGFVSPYSVLPDPAIVQDGACALRVLPAGEYGHFTEAALAAFWQTPWKVTMQSNRAGYRLAGESLTFQKTVEMRSHGIVPGVVQVPPSGAPIIQLSDAHTAGGYPKIGTVIQADLWRIGQVPLGSAIRFVEVDYEQALQALEEIERYLDALRSAANDTWDAASTKEQA</sequence>
<reference evidence="6" key="1">
    <citation type="submission" date="2017-05" db="EMBL/GenBank/DDBJ databases">
        <title>Complete and WGS of Bordetella genogroups.</title>
        <authorList>
            <person name="Spilker T."/>
            <person name="Lipuma J."/>
        </authorList>
    </citation>
    <scope>NUCLEOTIDE SEQUENCE [LARGE SCALE GENOMIC DNA]</scope>
    <source>
        <strain evidence="6">AU16122</strain>
    </source>
</reference>